<accession>A0A518G7Z6</accession>
<proteinExistence type="predicted"/>
<gene>
    <name evidence="3" type="ORF">Q31a_30320</name>
</gene>
<name>A0A518G7Z6_9BACT</name>
<keyword evidence="1" id="KW-0175">Coiled coil</keyword>
<keyword evidence="4" id="KW-1185">Reference proteome</keyword>
<evidence type="ECO:0000256" key="1">
    <source>
        <dbReference type="SAM" id="Coils"/>
    </source>
</evidence>
<dbReference type="EMBL" id="CP036298">
    <property type="protein sequence ID" value="QDV24711.1"/>
    <property type="molecule type" value="Genomic_DNA"/>
</dbReference>
<feature type="transmembrane region" description="Helical" evidence="2">
    <location>
        <begin position="6"/>
        <end position="24"/>
    </location>
</feature>
<reference evidence="3 4" key="1">
    <citation type="submission" date="2019-02" db="EMBL/GenBank/DDBJ databases">
        <title>Deep-cultivation of Planctomycetes and their phenomic and genomic characterization uncovers novel biology.</title>
        <authorList>
            <person name="Wiegand S."/>
            <person name="Jogler M."/>
            <person name="Boedeker C."/>
            <person name="Pinto D."/>
            <person name="Vollmers J."/>
            <person name="Rivas-Marin E."/>
            <person name="Kohn T."/>
            <person name="Peeters S.H."/>
            <person name="Heuer A."/>
            <person name="Rast P."/>
            <person name="Oberbeckmann S."/>
            <person name="Bunk B."/>
            <person name="Jeske O."/>
            <person name="Meyerdierks A."/>
            <person name="Storesund J.E."/>
            <person name="Kallscheuer N."/>
            <person name="Luecker S."/>
            <person name="Lage O.M."/>
            <person name="Pohl T."/>
            <person name="Merkel B.J."/>
            <person name="Hornburger P."/>
            <person name="Mueller R.-W."/>
            <person name="Bruemmer F."/>
            <person name="Labrenz M."/>
            <person name="Spormann A.M."/>
            <person name="Op den Camp H."/>
            <person name="Overmann J."/>
            <person name="Amann R."/>
            <person name="Jetten M.S.M."/>
            <person name="Mascher T."/>
            <person name="Medema M.H."/>
            <person name="Devos D.P."/>
            <person name="Kaster A.-K."/>
            <person name="Ovreas L."/>
            <person name="Rohde M."/>
            <person name="Galperin M.Y."/>
            <person name="Jogler C."/>
        </authorList>
    </citation>
    <scope>NUCLEOTIDE SEQUENCE [LARGE SCALE GENOMIC DNA]</scope>
    <source>
        <strain evidence="3 4">Q31a</strain>
    </source>
</reference>
<keyword evidence="2" id="KW-1133">Transmembrane helix</keyword>
<dbReference type="AlphaFoldDB" id="A0A518G7Z6"/>
<protein>
    <submittedName>
        <fullName evidence="3">Uncharacterized protein</fullName>
    </submittedName>
</protein>
<evidence type="ECO:0000313" key="4">
    <source>
        <dbReference type="Proteomes" id="UP000318017"/>
    </source>
</evidence>
<dbReference type="RefSeq" id="WP_145078728.1">
    <property type="nucleotide sequence ID" value="NZ_CP036298.1"/>
</dbReference>
<dbReference type="OrthoDB" id="234877at2"/>
<dbReference type="Proteomes" id="UP000318017">
    <property type="component" value="Chromosome"/>
</dbReference>
<feature type="transmembrane region" description="Helical" evidence="2">
    <location>
        <begin position="36"/>
        <end position="57"/>
    </location>
</feature>
<dbReference type="KEGG" id="ahel:Q31a_30320"/>
<feature type="coiled-coil region" evidence="1">
    <location>
        <begin position="437"/>
        <end position="478"/>
    </location>
</feature>
<sequence>MGLGGILVLLALLVSLIVFIYIIVVTARSWGILHTLLLCTLFIESWVFMFFTAGVHYERVTATESAHKAQIAAERAESETTRLLYGDFSMSPEAQDAVIPLKGELLRLTADRGRVWRRVSLLQVGTADYQLELMSSAPAEAVDEFGEPAAAAAPQINSDSLPQGLVVYAFSETISEEDVAIPDFFLGEFTVSQSQAGQVTLEPTRELMSDQAQRISEGRATSWSLYELLPLDSHVAFAAPGSQPTEEAVFGRIDEETLTGLFDAIPEENNRREKIASQYLLDGKRAPDNAPPESVWVQVNLLKDFELQVDSADSANLTERGYFDSTGRSIDTRIKRGEEGPVTLNPEGTRGKLIVLQEAAARPLIASGVAEEVQRIYVRPLVDYEEAFSNYSIMKRKLSDSISVIQRETADINQANQLGREMVIFSQAENQKLAFDLEHTQQEVTVVTQLVEQATQQLQALRTEVSKLYREVQAKRKQLVAQQLSMLTATP</sequence>
<keyword evidence="2" id="KW-0812">Transmembrane</keyword>
<organism evidence="3 4">
    <name type="scientific">Aureliella helgolandensis</name>
    <dbReference type="NCBI Taxonomy" id="2527968"/>
    <lineage>
        <taxon>Bacteria</taxon>
        <taxon>Pseudomonadati</taxon>
        <taxon>Planctomycetota</taxon>
        <taxon>Planctomycetia</taxon>
        <taxon>Pirellulales</taxon>
        <taxon>Pirellulaceae</taxon>
        <taxon>Aureliella</taxon>
    </lineage>
</organism>
<keyword evidence="2" id="KW-0472">Membrane</keyword>
<evidence type="ECO:0000313" key="3">
    <source>
        <dbReference type="EMBL" id="QDV24711.1"/>
    </source>
</evidence>
<evidence type="ECO:0000256" key="2">
    <source>
        <dbReference type="SAM" id="Phobius"/>
    </source>
</evidence>